<feature type="transmembrane region" description="Helical" evidence="1">
    <location>
        <begin position="28"/>
        <end position="46"/>
    </location>
</feature>
<dbReference type="PANTHER" id="PTHR39556:SF1">
    <property type="entry name" value="PROTEIN, PUTATIVE-RELATED"/>
    <property type="match status" value="1"/>
</dbReference>
<dbReference type="AlphaFoldDB" id="A0A1X7DH13"/>
<organism evidence="2 3">
    <name type="scientific">Desulfovibrio gilichinskyi</name>
    <dbReference type="NCBI Taxonomy" id="1519643"/>
    <lineage>
        <taxon>Bacteria</taxon>
        <taxon>Pseudomonadati</taxon>
        <taxon>Thermodesulfobacteriota</taxon>
        <taxon>Desulfovibrionia</taxon>
        <taxon>Desulfovibrionales</taxon>
        <taxon>Desulfovibrionaceae</taxon>
        <taxon>Desulfovibrio</taxon>
    </lineage>
</organism>
<evidence type="ECO:0000313" key="3">
    <source>
        <dbReference type="Proteomes" id="UP000192906"/>
    </source>
</evidence>
<feature type="transmembrane region" description="Helical" evidence="1">
    <location>
        <begin position="408"/>
        <end position="426"/>
    </location>
</feature>
<feature type="transmembrane region" description="Helical" evidence="1">
    <location>
        <begin position="178"/>
        <end position="197"/>
    </location>
</feature>
<feature type="transmembrane region" description="Helical" evidence="1">
    <location>
        <begin position="106"/>
        <end position="129"/>
    </location>
</feature>
<keyword evidence="1" id="KW-0812">Transmembrane</keyword>
<feature type="transmembrane region" description="Helical" evidence="1">
    <location>
        <begin position="6"/>
        <end position="23"/>
    </location>
</feature>
<dbReference type="PANTHER" id="PTHR39556">
    <property type="entry name" value="PROTEIN, PUTATIVE-RELATED"/>
    <property type="match status" value="1"/>
</dbReference>
<dbReference type="STRING" id="1519643.SAMN06295933_1885"/>
<feature type="transmembrane region" description="Helical" evidence="1">
    <location>
        <begin position="66"/>
        <end position="85"/>
    </location>
</feature>
<protein>
    <recommendedName>
        <fullName evidence="4">DUF401 family protein</fullName>
    </recommendedName>
</protein>
<feature type="transmembrane region" description="Helical" evidence="1">
    <location>
        <begin position="228"/>
        <end position="247"/>
    </location>
</feature>
<evidence type="ECO:0000313" key="2">
    <source>
        <dbReference type="EMBL" id="SMF15333.1"/>
    </source>
</evidence>
<dbReference type="Proteomes" id="UP000192906">
    <property type="component" value="Unassembled WGS sequence"/>
</dbReference>
<keyword evidence="3" id="KW-1185">Reference proteome</keyword>
<feature type="transmembrane region" description="Helical" evidence="1">
    <location>
        <begin position="324"/>
        <end position="357"/>
    </location>
</feature>
<reference evidence="3" key="1">
    <citation type="submission" date="2017-04" db="EMBL/GenBank/DDBJ databases">
        <authorList>
            <person name="Varghese N."/>
            <person name="Submissions S."/>
        </authorList>
    </citation>
    <scope>NUCLEOTIDE SEQUENCE [LARGE SCALE GENOMIC DNA]</scope>
    <source>
        <strain evidence="3">K3S</strain>
    </source>
</reference>
<keyword evidence="1" id="KW-0472">Membrane</keyword>
<sequence length="427" mass="46420">MDFIFNMLPLFKIMFVFICMLIGIRFKLGVGLSVLVGGLVLALITGMKMDLLLETTTSAIIDSETIYLVLIVALIMFLSGLLECTGQASRIMESLTGYLRSPRLRLVFFPALIGLLPMPGGAIFSAPMIREAAEGLDVSDSNKVVINYWFRHLWELAWPLYPGMILGAALSGMSVFKFISYTFPGPIVVFLLGYFFFLRSSVLPLKKGVHDNIEVKSGNALRAVKESLPLLVAIAGSLVFEGLFSFISPNIPFEAAIITALFLAVLCAAFANTGSIAIIRSLLVQKRFISMVFMIFCVFIFKDVLGSCGLITELSRLAGGETALIAAAVLVPFVVGFIAGITMAFVGAAMPLVVGLVHSMGLTPQLPAWAMLCMFSGFAGIMASPLHICFLLTCEYFNVDLYSAWKRILIPSLVLLCLGVAYFFVLV</sequence>
<evidence type="ECO:0008006" key="4">
    <source>
        <dbReference type="Google" id="ProtNLM"/>
    </source>
</evidence>
<proteinExistence type="predicted"/>
<dbReference type="RefSeq" id="WP_085101555.1">
    <property type="nucleotide sequence ID" value="NZ_FWZU01000003.1"/>
</dbReference>
<evidence type="ECO:0000256" key="1">
    <source>
        <dbReference type="SAM" id="Phobius"/>
    </source>
</evidence>
<name>A0A1X7DH13_9BACT</name>
<feature type="transmembrane region" description="Helical" evidence="1">
    <location>
        <begin position="369"/>
        <end position="388"/>
    </location>
</feature>
<dbReference type="EMBL" id="FWZU01000003">
    <property type="protein sequence ID" value="SMF15333.1"/>
    <property type="molecule type" value="Genomic_DNA"/>
</dbReference>
<dbReference type="Pfam" id="PF04165">
    <property type="entry name" value="DUF401"/>
    <property type="match status" value="1"/>
</dbReference>
<feature type="transmembrane region" description="Helical" evidence="1">
    <location>
        <begin position="253"/>
        <end position="279"/>
    </location>
</feature>
<feature type="transmembrane region" description="Helical" evidence="1">
    <location>
        <begin position="291"/>
        <end position="312"/>
    </location>
</feature>
<accession>A0A1X7DH13</accession>
<dbReference type="OrthoDB" id="367235at2"/>
<dbReference type="InterPro" id="IPR007294">
    <property type="entry name" value="DUF401"/>
</dbReference>
<gene>
    <name evidence="2" type="ORF">SAMN06295933_1885</name>
</gene>
<keyword evidence="1" id="KW-1133">Transmembrane helix</keyword>